<sequence>MDTYTTPREKISILGDGIPKIVMVKEEDIALTTIKTVDDPCTLNKTMIFRPPGNTLSFNEIVSIWESKIGKTLEKTYVSEEQLLKNIQGDLEQKKYV</sequence>
<organism evidence="1 2">
    <name type="scientific">Smallanthus sonchifolius</name>
    <dbReference type="NCBI Taxonomy" id="185202"/>
    <lineage>
        <taxon>Eukaryota</taxon>
        <taxon>Viridiplantae</taxon>
        <taxon>Streptophyta</taxon>
        <taxon>Embryophyta</taxon>
        <taxon>Tracheophyta</taxon>
        <taxon>Spermatophyta</taxon>
        <taxon>Magnoliopsida</taxon>
        <taxon>eudicotyledons</taxon>
        <taxon>Gunneridae</taxon>
        <taxon>Pentapetalae</taxon>
        <taxon>asterids</taxon>
        <taxon>campanulids</taxon>
        <taxon>Asterales</taxon>
        <taxon>Asteraceae</taxon>
        <taxon>Asteroideae</taxon>
        <taxon>Heliantheae alliance</taxon>
        <taxon>Millerieae</taxon>
        <taxon>Smallanthus</taxon>
    </lineage>
</organism>
<accession>A0ACB9BWW9</accession>
<dbReference type="Proteomes" id="UP001056120">
    <property type="component" value="Linkage Group LG22"/>
</dbReference>
<evidence type="ECO:0000313" key="2">
    <source>
        <dbReference type="Proteomes" id="UP001056120"/>
    </source>
</evidence>
<proteinExistence type="predicted"/>
<gene>
    <name evidence="1" type="ORF">L1987_66305</name>
</gene>
<keyword evidence="2" id="KW-1185">Reference proteome</keyword>
<evidence type="ECO:0000313" key="1">
    <source>
        <dbReference type="EMBL" id="KAI3726508.1"/>
    </source>
</evidence>
<reference evidence="1 2" key="2">
    <citation type="journal article" date="2022" name="Mol. Ecol. Resour.">
        <title>The genomes of chicory, endive, great burdock and yacon provide insights into Asteraceae paleo-polyploidization history and plant inulin production.</title>
        <authorList>
            <person name="Fan W."/>
            <person name="Wang S."/>
            <person name="Wang H."/>
            <person name="Wang A."/>
            <person name="Jiang F."/>
            <person name="Liu H."/>
            <person name="Zhao H."/>
            <person name="Xu D."/>
            <person name="Zhang Y."/>
        </authorList>
    </citation>
    <scope>NUCLEOTIDE SEQUENCE [LARGE SCALE GENOMIC DNA]</scope>
    <source>
        <strain evidence="2">cv. Yunnan</strain>
        <tissue evidence="1">Leaves</tissue>
    </source>
</reference>
<dbReference type="EMBL" id="CM042039">
    <property type="protein sequence ID" value="KAI3726508.1"/>
    <property type="molecule type" value="Genomic_DNA"/>
</dbReference>
<reference evidence="2" key="1">
    <citation type="journal article" date="2022" name="Mol. Ecol. Resour.">
        <title>The genomes of chicory, endive, great burdock and yacon provide insights into Asteraceae palaeo-polyploidization history and plant inulin production.</title>
        <authorList>
            <person name="Fan W."/>
            <person name="Wang S."/>
            <person name="Wang H."/>
            <person name="Wang A."/>
            <person name="Jiang F."/>
            <person name="Liu H."/>
            <person name="Zhao H."/>
            <person name="Xu D."/>
            <person name="Zhang Y."/>
        </authorList>
    </citation>
    <scope>NUCLEOTIDE SEQUENCE [LARGE SCALE GENOMIC DNA]</scope>
    <source>
        <strain evidence="2">cv. Yunnan</strain>
    </source>
</reference>
<protein>
    <submittedName>
        <fullName evidence="1">Uncharacterized protein</fullName>
    </submittedName>
</protein>
<name>A0ACB9BWW9_9ASTR</name>
<comment type="caution">
    <text evidence="1">The sequence shown here is derived from an EMBL/GenBank/DDBJ whole genome shotgun (WGS) entry which is preliminary data.</text>
</comment>